<feature type="region of interest" description="Disordered" evidence="1">
    <location>
        <begin position="1"/>
        <end position="24"/>
    </location>
</feature>
<feature type="region of interest" description="Disordered" evidence="1">
    <location>
        <begin position="93"/>
        <end position="113"/>
    </location>
</feature>
<evidence type="ECO:0000256" key="1">
    <source>
        <dbReference type="SAM" id="MobiDB-lite"/>
    </source>
</evidence>
<comment type="caution">
    <text evidence="2">The sequence shown here is derived from an EMBL/GenBank/DDBJ whole genome shotgun (WGS) entry which is preliminary data.</text>
</comment>
<accession>A0ABR4PGB8</accession>
<name>A0ABR4PGB8_9HELO</name>
<organism evidence="2 3">
    <name type="scientific">Phlyctema vagabunda</name>
    <dbReference type="NCBI Taxonomy" id="108571"/>
    <lineage>
        <taxon>Eukaryota</taxon>
        <taxon>Fungi</taxon>
        <taxon>Dikarya</taxon>
        <taxon>Ascomycota</taxon>
        <taxon>Pezizomycotina</taxon>
        <taxon>Leotiomycetes</taxon>
        <taxon>Helotiales</taxon>
        <taxon>Dermateaceae</taxon>
        <taxon>Phlyctema</taxon>
    </lineage>
</organism>
<feature type="compositionally biased region" description="Acidic residues" evidence="1">
    <location>
        <begin position="210"/>
        <end position="220"/>
    </location>
</feature>
<proteinExistence type="predicted"/>
<dbReference type="EMBL" id="JBFCZG010000005">
    <property type="protein sequence ID" value="KAL3422372.1"/>
    <property type="molecule type" value="Genomic_DNA"/>
</dbReference>
<evidence type="ECO:0000313" key="3">
    <source>
        <dbReference type="Proteomes" id="UP001629113"/>
    </source>
</evidence>
<protein>
    <submittedName>
        <fullName evidence="2">Uncharacterized protein</fullName>
    </submittedName>
</protein>
<feature type="region of interest" description="Disordered" evidence="1">
    <location>
        <begin position="196"/>
        <end position="221"/>
    </location>
</feature>
<gene>
    <name evidence="2" type="ORF">PVAG01_06529</name>
</gene>
<evidence type="ECO:0000313" key="2">
    <source>
        <dbReference type="EMBL" id="KAL3422372.1"/>
    </source>
</evidence>
<keyword evidence="3" id="KW-1185">Reference proteome</keyword>
<feature type="compositionally biased region" description="Acidic residues" evidence="1">
    <location>
        <begin position="274"/>
        <end position="283"/>
    </location>
</feature>
<reference evidence="2 3" key="1">
    <citation type="submission" date="2024-06" db="EMBL/GenBank/DDBJ databases">
        <title>Complete genome of Phlyctema vagabunda strain 19-DSS-EL-015.</title>
        <authorList>
            <person name="Fiorenzani C."/>
        </authorList>
    </citation>
    <scope>NUCLEOTIDE SEQUENCE [LARGE SCALE GENOMIC DNA]</scope>
    <source>
        <strain evidence="2 3">19-DSS-EL-015</strain>
    </source>
</reference>
<dbReference type="Proteomes" id="UP001629113">
    <property type="component" value="Unassembled WGS sequence"/>
</dbReference>
<sequence>MDQFSSMESTVDPPSSSSTDSETAAAEVAAYKQALADIIYSCNEENGFSNDVDAWAEFDASLLTPAVLSAAFQAMDVTREILFLPSAPATSSLSEQRDAAGDRFRGEGEQERRDTIRRLTARRHPKTLARICEKLRKGDDQAPRDYCANWKVNSDLSAFRIIVPEVEQVRVVARRFEEVVRQYLPSASICSREAYGKRDGKNSAGKTDVEMNEEHEDENERADVADLDLSYFKYVYLPSTGFVTEVQFVHPFAAWAFSWNSRNKHPHPTRADAEGGDEEDDNDDKGNPRDVKAARMRKQRLLDPFSRDCGDGDLTFYEAIKRLLLHPRDPGVRFDVRAAVEKFMPSHEEEGEEGRDEGDAGGISELAHIINPTLRLAGLREL</sequence>
<feature type="compositionally biased region" description="Basic and acidic residues" evidence="1">
    <location>
        <begin position="95"/>
        <end position="113"/>
    </location>
</feature>
<feature type="region of interest" description="Disordered" evidence="1">
    <location>
        <begin position="263"/>
        <end position="291"/>
    </location>
</feature>